<reference evidence="2" key="1">
    <citation type="journal article" date="2022" name="Mol. Ecol. Resour.">
        <title>The genomes of chicory, endive, great burdock and yacon provide insights into Asteraceae palaeo-polyploidization history and plant inulin production.</title>
        <authorList>
            <person name="Fan W."/>
            <person name="Wang S."/>
            <person name="Wang H."/>
            <person name="Wang A."/>
            <person name="Jiang F."/>
            <person name="Liu H."/>
            <person name="Zhao H."/>
            <person name="Xu D."/>
            <person name="Zhang Y."/>
        </authorList>
    </citation>
    <scope>NUCLEOTIDE SEQUENCE [LARGE SCALE GENOMIC DNA]</scope>
    <source>
        <strain evidence="2">cv. Punajuju</strain>
    </source>
</reference>
<name>A0ACB9GC89_CICIN</name>
<comment type="caution">
    <text evidence="1">The sequence shown here is derived from an EMBL/GenBank/DDBJ whole genome shotgun (WGS) entry which is preliminary data.</text>
</comment>
<evidence type="ECO:0000313" key="1">
    <source>
        <dbReference type="EMBL" id="KAI3780342.1"/>
    </source>
</evidence>
<protein>
    <submittedName>
        <fullName evidence="1">Uncharacterized protein</fullName>
    </submittedName>
</protein>
<gene>
    <name evidence="1" type="ORF">L2E82_10320</name>
</gene>
<accession>A0ACB9GC89</accession>
<proteinExistence type="predicted"/>
<evidence type="ECO:0000313" key="2">
    <source>
        <dbReference type="Proteomes" id="UP001055811"/>
    </source>
</evidence>
<reference evidence="1 2" key="2">
    <citation type="journal article" date="2022" name="Mol. Ecol. Resour.">
        <title>The genomes of chicory, endive, great burdock and yacon provide insights into Asteraceae paleo-polyploidization history and plant inulin production.</title>
        <authorList>
            <person name="Fan W."/>
            <person name="Wang S."/>
            <person name="Wang H."/>
            <person name="Wang A."/>
            <person name="Jiang F."/>
            <person name="Liu H."/>
            <person name="Zhao H."/>
            <person name="Xu D."/>
            <person name="Zhang Y."/>
        </authorList>
    </citation>
    <scope>NUCLEOTIDE SEQUENCE [LARGE SCALE GENOMIC DNA]</scope>
    <source>
        <strain evidence="2">cv. Punajuju</strain>
        <tissue evidence="1">Leaves</tissue>
    </source>
</reference>
<sequence length="102" mass="11153">MNTPVKWQMYRYNDPHTCVKQLLGRFPLVMYNVSKAKKKSTINHHAGLIIMGSGGEGSRVSSSQGEKLKYSRSNPPCCSSRSAILVERSLKEACTSTGCGGD</sequence>
<dbReference type="Proteomes" id="UP001055811">
    <property type="component" value="Linkage Group LG02"/>
</dbReference>
<dbReference type="EMBL" id="CM042010">
    <property type="protein sequence ID" value="KAI3780342.1"/>
    <property type="molecule type" value="Genomic_DNA"/>
</dbReference>
<keyword evidence="2" id="KW-1185">Reference proteome</keyword>
<organism evidence="1 2">
    <name type="scientific">Cichorium intybus</name>
    <name type="common">Chicory</name>
    <dbReference type="NCBI Taxonomy" id="13427"/>
    <lineage>
        <taxon>Eukaryota</taxon>
        <taxon>Viridiplantae</taxon>
        <taxon>Streptophyta</taxon>
        <taxon>Embryophyta</taxon>
        <taxon>Tracheophyta</taxon>
        <taxon>Spermatophyta</taxon>
        <taxon>Magnoliopsida</taxon>
        <taxon>eudicotyledons</taxon>
        <taxon>Gunneridae</taxon>
        <taxon>Pentapetalae</taxon>
        <taxon>asterids</taxon>
        <taxon>campanulids</taxon>
        <taxon>Asterales</taxon>
        <taxon>Asteraceae</taxon>
        <taxon>Cichorioideae</taxon>
        <taxon>Cichorieae</taxon>
        <taxon>Cichoriinae</taxon>
        <taxon>Cichorium</taxon>
    </lineage>
</organism>